<dbReference type="InterPro" id="IPR050557">
    <property type="entry name" value="RTX_toxin/Mannuronan_C5-epim"/>
</dbReference>
<dbReference type="PRINTS" id="PR00313">
    <property type="entry name" value="CABNDNGRPT"/>
</dbReference>
<evidence type="ECO:0000256" key="4">
    <source>
        <dbReference type="ARBA" id="ARBA00022656"/>
    </source>
</evidence>
<organism evidence="8 9">
    <name type="scientific">Mesorhizobium zhangyense</name>
    <dbReference type="NCBI Taxonomy" id="1776730"/>
    <lineage>
        <taxon>Bacteria</taxon>
        <taxon>Pseudomonadati</taxon>
        <taxon>Pseudomonadota</taxon>
        <taxon>Alphaproteobacteria</taxon>
        <taxon>Hyphomicrobiales</taxon>
        <taxon>Phyllobacteriaceae</taxon>
        <taxon>Mesorhizobium</taxon>
    </lineage>
</organism>
<keyword evidence="9" id="KW-1185">Reference proteome</keyword>
<evidence type="ECO:0000256" key="2">
    <source>
        <dbReference type="ARBA" id="ARBA00004613"/>
    </source>
</evidence>
<dbReference type="GO" id="GO:0090729">
    <property type="term" value="F:toxin activity"/>
    <property type="evidence" value="ECO:0007669"/>
    <property type="project" value="UniProtKB-KW"/>
</dbReference>
<evidence type="ECO:0008006" key="10">
    <source>
        <dbReference type="Google" id="ProtNLM"/>
    </source>
</evidence>
<dbReference type="GO" id="GO:0016020">
    <property type="term" value="C:membrane"/>
    <property type="evidence" value="ECO:0007669"/>
    <property type="project" value="UniProtKB-SubCell"/>
</dbReference>
<evidence type="ECO:0000313" key="8">
    <source>
        <dbReference type="EMBL" id="NGN44927.1"/>
    </source>
</evidence>
<evidence type="ECO:0000313" key="9">
    <source>
        <dbReference type="Proteomes" id="UP000481252"/>
    </source>
</evidence>
<comment type="subcellular location">
    <subcellularLocation>
        <location evidence="1">Membrane</location>
    </subcellularLocation>
    <subcellularLocation>
        <location evidence="2">Secreted</location>
    </subcellularLocation>
</comment>
<evidence type="ECO:0000256" key="1">
    <source>
        <dbReference type="ARBA" id="ARBA00004370"/>
    </source>
</evidence>
<dbReference type="SUPFAM" id="SSF51120">
    <property type="entry name" value="beta-Roll"/>
    <property type="match status" value="4"/>
</dbReference>
<keyword evidence="6" id="KW-0843">Virulence</keyword>
<evidence type="ECO:0000256" key="6">
    <source>
        <dbReference type="ARBA" id="ARBA00023026"/>
    </source>
</evidence>
<dbReference type="PRINTS" id="PR01488">
    <property type="entry name" value="RTXTOXINA"/>
</dbReference>
<dbReference type="InterPro" id="IPR011049">
    <property type="entry name" value="Serralysin-like_metalloprot_C"/>
</dbReference>
<dbReference type="GO" id="GO:0005576">
    <property type="term" value="C:extracellular region"/>
    <property type="evidence" value="ECO:0007669"/>
    <property type="project" value="UniProtKB-SubCell"/>
</dbReference>
<dbReference type="EMBL" id="JAAKZG010000022">
    <property type="protein sequence ID" value="NGN44927.1"/>
    <property type="molecule type" value="Genomic_DNA"/>
</dbReference>
<evidence type="ECO:0000256" key="3">
    <source>
        <dbReference type="ARBA" id="ARBA00022525"/>
    </source>
</evidence>
<keyword evidence="7" id="KW-0472">Membrane</keyword>
<reference evidence="8 9" key="1">
    <citation type="submission" date="2020-02" db="EMBL/GenBank/DDBJ databases">
        <title>Genome sequence of the type strain CGMCC 1.15528 of Mesorhizobium zhangyense.</title>
        <authorList>
            <person name="Gao J."/>
            <person name="Sun J."/>
        </authorList>
    </citation>
    <scope>NUCLEOTIDE SEQUENCE [LARGE SCALE GENOMIC DNA]</scope>
    <source>
        <strain evidence="8 9">CGMCC 1.15528</strain>
    </source>
</reference>
<dbReference type="InterPro" id="IPR001343">
    <property type="entry name" value="Hemolysn_Ca-bd"/>
</dbReference>
<dbReference type="PANTHER" id="PTHR38340:SF1">
    <property type="entry name" value="S-LAYER PROTEIN"/>
    <property type="match status" value="1"/>
</dbReference>
<accession>A0A7C9VFJ8</accession>
<dbReference type="PANTHER" id="PTHR38340">
    <property type="entry name" value="S-LAYER PROTEIN"/>
    <property type="match status" value="1"/>
</dbReference>
<evidence type="ECO:0000256" key="5">
    <source>
        <dbReference type="ARBA" id="ARBA00022737"/>
    </source>
</evidence>
<gene>
    <name evidence="8" type="ORF">G6N74_28105</name>
</gene>
<dbReference type="GO" id="GO:0005509">
    <property type="term" value="F:calcium ion binding"/>
    <property type="evidence" value="ECO:0007669"/>
    <property type="project" value="InterPro"/>
</dbReference>
<proteinExistence type="predicted"/>
<dbReference type="InterPro" id="IPR003995">
    <property type="entry name" value="RTX_toxin_determinant-A"/>
</dbReference>
<dbReference type="AlphaFoldDB" id="A0A7C9VFJ8"/>
<dbReference type="Proteomes" id="UP000481252">
    <property type="component" value="Unassembled WGS sequence"/>
</dbReference>
<dbReference type="RefSeq" id="WP_165121302.1">
    <property type="nucleotide sequence ID" value="NZ_JAAKZG010000022.1"/>
</dbReference>
<keyword evidence="5" id="KW-0677">Repeat</keyword>
<dbReference type="Gene3D" id="2.150.10.10">
    <property type="entry name" value="Serralysin-like metalloprotease, C-terminal"/>
    <property type="match status" value="3"/>
</dbReference>
<evidence type="ECO:0000256" key="7">
    <source>
        <dbReference type="ARBA" id="ARBA00023136"/>
    </source>
</evidence>
<protein>
    <recommendedName>
        <fullName evidence="10">Calcium-binding protein</fullName>
    </recommendedName>
</protein>
<keyword evidence="4" id="KW-0800">Toxin</keyword>
<dbReference type="InterPro" id="IPR018511">
    <property type="entry name" value="Hemolysin-typ_Ca-bd_CS"/>
</dbReference>
<sequence>MTVNASSIIRISVDSSGNSANNIATGGVTSGDGRFVVFQSTATNLVSGDANGFFDVFLRDTLSGTTTLISTAIGGTQGDNVSSVAAVTDDGRFVFFNSTATNLVGGDTNGALDVFMRDTLTGVTTRVSTASDGSQASGASQNVDVTGDGGHIGFQSTANNLVAGDSNSFSDAFVKNLQTGAVTRVSVANDGSQANGNSLVARLSDDGSRVSFVSSASNLTVNDSNGAVTDVFVRDIAAGTTTLVSVSTGGGSGDGTSYGALISGSGRYVVFTSDATNLVSGDSNGSTDVFVRDLLTNTTTRVSTATDGSQANDLSLQAVISADGRYVVFLSAANNLVQGDTNGLRDVFLKDMVTGAVTRLSVAADGSELNDISNTPSISTDGRYVTFQSQATNDGAGTDANGSGFDVFRISLVASAGADRMIGSDGNDSIDGLAGDDILNGGLGNDVLTGSAGADQLFGDLGSDTADYTASTAGVIVGLADGSGTGGHAEGDTLTGIENLTGSAFDDTLTGTDADANTLSGGDGNDMLSGLGGADNLIGGAGSDTTDYTASTAGIIVNLDTGTASGGHAEGDTLASIENLFGSAFDDTLTGTDADANILNGGAGNDLLYGLGGDDTLIGGLGNNTLAGGDGDDIYIVSSTGDRVIEVTGEGRDTVRASASWTIGANIERVEFQGTANLTGNGNTLANTVGGNSGNNILRGGAGNDTLAGYLGNDRLVGGEGKDNFVFNTVLGPNNVDTITDYNVADDMIQLDKGIFFGLAAGWLSAAAFHIGTAAHDASDRIIFNSTTGGLFFDKDGIGGAAATQFATLTPGLAMTASDFFLV</sequence>
<dbReference type="Pfam" id="PF00353">
    <property type="entry name" value="HemolysinCabind"/>
    <property type="match status" value="4"/>
</dbReference>
<keyword evidence="3" id="KW-0964">Secreted</keyword>
<dbReference type="PROSITE" id="PS00330">
    <property type="entry name" value="HEMOLYSIN_CALCIUM"/>
    <property type="match status" value="3"/>
</dbReference>
<comment type="caution">
    <text evidence="8">The sequence shown here is derived from an EMBL/GenBank/DDBJ whole genome shotgun (WGS) entry which is preliminary data.</text>
</comment>
<name>A0A7C9VFJ8_9HYPH</name>
<dbReference type="SUPFAM" id="SSF82171">
    <property type="entry name" value="DPP6 N-terminal domain-like"/>
    <property type="match status" value="1"/>
</dbReference>